<organism evidence="1">
    <name type="scientific">marine sediment metagenome</name>
    <dbReference type="NCBI Taxonomy" id="412755"/>
    <lineage>
        <taxon>unclassified sequences</taxon>
        <taxon>metagenomes</taxon>
        <taxon>ecological metagenomes</taxon>
    </lineage>
</organism>
<dbReference type="InterPro" id="IPR038666">
    <property type="entry name" value="SSP1_head-tail_sf"/>
</dbReference>
<gene>
    <name evidence="1" type="ORF">LCGC14_1234850</name>
</gene>
<proteinExistence type="predicted"/>
<protein>
    <recommendedName>
        <fullName evidence="2">Phage head-tail adaptor</fullName>
    </recommendedName>
</protein>
<dbReference type="InterPro" id="IPR008767">
    <property type="entry name" value="Phage_SPP1_head-tail_adaptor"/>
</dbReference>
<dbReference type="EMBL" id="LAZR01006623">
    <property type="protein sequence ID" value="KKM90813.1"/>
    <property type="molecule type" value="Genomic_DNA"/>
</dbReference>
<comment type="caution">
    <text evidence="1">The sequence shown here is derived from an EMBL/GenBank/DDBJ whole genome shotgun (WGS) entry which is preliminary data.</text>
</comment>
<dbReference type="Pfam" id="PF05521">
    <property type="entry name" value="Phage_HCP"/>
    <property type="match status" value="1"/>
</dbReference>
<evidence type="ECO:0000313" key="1">
    <source>
        <dbReference type="EMBL" id="KKM90813.1"/>
    </source>
</evidence>
<sequence>MRAGKLRHRVTIEVLSSSQDAAGQETGAWSTFASRWASVQPLTGKELFSARQFHADITHRVRMWYLSGVVPKMRIAFDSRLFNIIYVRNADERNKELEILCVEEV</sequence>
<dbReference type="NCBIfam" id="TIGR01563">
    <property type="entry name" value="gp16_SPP1"/>
    <property type="match status" value="1"/>
</dbReference>
<reference evidence="1" key="1">
    <citation type="journal article" date="2015" name="Nature">
        <title>Complex archaea that bridge the gap between prokaryotes and eukaryotes.</title>
        <authorList>
            <person name="Spang A."/>
            <person name="Saw J.H."/>
            <person name="Jorgensen S.L."/>
            <person name="Zaremba-Niedzwiedzka K."/>
            <person name="Martijn J."/>
            <person name="Lind A.E."/>
            <person name="van Eijk R."/>
            <person name="Schleper C."/>
            <person name="Guy L."/>
            <person name="Ettema T.J."/>
        </authorList>
    </citation>
    <scope>NUCLEOTIDE SEQUENCE</scope>
</reference>
<evidence type="ECO:0008006" key="2">
    <source>
        <dbReference type="Google" id="ProtNLM"/>
    </source>
</evidence>
<name>A0A0F9LBP6_9ZZZZ</name>
<dbReference type="AlphaFoldDB" id="A0A0F9LBP6"/>
<dbReference type="Gene3D" id="2.40.10.270">
    <property type="entry name" value="Bacteriophage SPP1 head-tail adaptor protein"/>
    <property type="match status" value="1"/>
</dbReference>
<accession>A0A0F9LBP6</accession>